<name>D7BLJ8_ARCHD</name>
<dbReference type="STRING" id="644284.Arch_0030"/>
<dbReference type="EMBL" id="CP002045">
    <property type="protein sequence ID" value="ADH91797.1"/>
    <property type="molecule type" value="Genomic_DNA"/>
</dbReference>
<evidence type="ECO:0000259" key="4">
    <source>
        <dbReference type="Pfam" id="PF20674"/>
    </source>
</evidence>
<dbReference type="Pfam" id="PF17802">
    <property type="entry name" value="SpaA"/>
    <property type="match status" value="1"/>
</dbReference>
<feature type="domain" description="SpaA-like prealbumin fold" evidence="3">
    <location>
        <begin position="504"/>
        <end position="582"/>
    </location>
</feature>
<reference evidence="5 6" key="1">
    <citation type="journal article" date="2010" name="Stand. Genomic Sci.">
        <title>Complete genome sequence of Arcanobacterium haemolyticum type strain (11018).</title>
        <authorList>
            <person name="Yasawong M."/>
            <person name="Teshima H."/>
            <person name="Lapidus A."/>
            <person name="Nolan M."/>
            <person name="Lucas S."/>
            <person name="Glavina Del Rio T."/>
            <person name="Tice H."/>
            <person name="Cheng J."/>
            <person name="Bruce D."/>
            <person name="Detter C."/>
            <person name="Tapia R."/>
            <person name="Han C."/>
            <person name="Goodwin L."/>
            <person name="Pitluck S."/>
            <person name="Liolios K."/>
            <person name="Ivanova N."/>
            <person name="Mavromatis K."/>
            <person name="Mikhailova N."/>
            <person name="Pati A."/>
            <person name="Chen A."/>
            <person name="Palaniappan K."/>
            <person name="Land M."/>
            <person name="Hauser L."/>
            <person name="Chang Y."/>
            <person name="Jeffries C."/>
            <person name="Rohde M."/>
            <person name="Sikorski J."/>
            <person name="Pukall R."/>
            <person name="Goker M."/>
            <person name="Woyke T."/>
            <person name="Bristow J."/>
            <person name="Eisen J."/>
            <person name="Markowitz V."/>
            <person name="Hugenholtz P."/>
            <person name="Kyrpides N."/>
            <person name="Klenk H."/>
        </authorList>
    </citation>
    <scope>NUCLEOTIDE SEQUENCE [LARGE SCALE GENOMIC DNA]</scope>
    <source>
        <strain evidence="6">ATCC 9345 / DSM 20595 / CCUG 17215 / LMG 16163 / NBRC 15585 / NCTC 8452 / 11018</strain>
    </source>
</reference>
<accession>D7BLJ8</accession>
<dbReference type="KEGG" id="ahe:Arch_0030"/>
<sequence length="812" mass="88926">MVMLAVGSLTALTLAGVALAAPVVDGEGNTAAPEIVDIAEKSADLTPTVGSTSEGKKSGFTCGVGEVYSLRGDGRITKINYGENSNISRSNVPDLPVAVDDEANQYYNGLGISPKGDVAWAYRRVFADGSRYPYAKENKLILYRFEGKDWAEVGQIDLLKGDYSRLELAANRFISGAVDEHGDFYFSTTVTMTGTNVKPGGKKGENSAAAVLVKASMSQGRFSDSVVAVVKDLTRFYTSDGRPSNNGDIAFDSSGNMFLINAEPVSDEGGGIFELATISSDVLDEAKAKVRHEISGNDYTLVKEVSVEPKSTINGIAFDYDGRIFVGEAISVLKTDVSSKSEYKMRKTIEGTRKDENLLSSTDLASCGVPPTVTLKKELLGNRLDSTDQFKLSLQTGRNKAVSVDTDGSGKTVENQVGPIPFIPGEQLAISEEMAENSVSGEDAYEAQWKCYSTVRHSDGSVDGKKRLLSQNKGVRGTITLNLSIEAGHSSSVECTFFNKPKPKLTLVKKVDAGKSAEMLVPEDWTLAAWQEERESRKEPVFEGKSSVKKVVNVGRYELTESPTRADDERVKRYQLESLVCHDQVANENLKIEHDESGNRNFIHLKYNQDVTCTFTNKLQEATLELKKVVQNNHGGTKKPEDFELTASKQGAEQKKYSWNADSSDKTILKVIEPGDYLLSEKNLSGYKLKNLVCADESGKSLQDFNAKDKKLSVKPGDKISCTFTNQDLPGKVRWKKIDSESKESLIGSKWKLTKKDSISREPVVVEQDDNGVFSVDNLEWGTWTLTETQAPFGYLIDSNSTRTFEINPEKN</sequence>
<dbReference type="Pfam" id="PF20674">
    <property type="entry name" value="SpaA_3"/>
    <property type="match status" value="1"/>
</dbReference>
<dbReference type="InterPro" id="IPR045826">
    <property type="entry name" value="SpaA_PFL_dom_2"/>
</dbReference>
<feature type="signal peptide" evidence="1">
    <location>
        <begin position="1"/>
        <end position="20"/>
    </location>
</feature>
<evidence type="ECO:0000259" key="3">
    <source>
        <dbReference type="Pfam" id="PF19403"/>
    </source>
</evidence>
<keyword evidence="1" id="KW-0732">Signal</keyword>
<dbReference type="GO" id="GO:0005975">
    <property type="term" value="P:carbohydrate metabolic process"/>
    <property type="evidence" value="ECO:0007669"/>
    <property type="project" value="UniProtKB-ARBA"/>
</dbReference>
<organism evidence="5 6">
    <name type="scientific">Arcanobacterium haemolyticum (strain ATCC 9345 / DSM 20595 / CCM 5947 / CCUG 17215 / LMG 16163 / NBRC 15585 / NCTC 8452 / 11018)</name>
    <dbReference type="NCBI Taxonomy" id="644284"/>
    <lineage>
        <taxon>Bacteria</taxon>
        <taxon>Bacillati</taxon>
        <taxon>Actinomycetota</taxon>
        <taxon>Actinomycetes</taxon>
        <taxon>Actinomycetales</taxon>
        <taxon>Actinomycetaceae</taxon>
        <taxon>Arcanobacterium</taxon>
    </lineage>
</organism>
<dbReference type="InterPro" id="IPR013783">
    <property type="entry name" value="Ig-like_fold"/>
</dbReference>
<evidence type="ECO:0000256" key="1">
    <source>
        <dbReference type="SAM" id="SignalP"/>
    </source>
</evidence>
<keyword evidence="6" id="KW-1185">Reference proteome</keyword>
<dbReference type="Gene3D" id="2.60.40.10">
    <property type="entry name" value="Immunoglobulins"/>
    <property type="match status" value="1"/>
</dbReference>
<dbReference type="HOGENOM" id="CLU_347394_0_0_11"/>
<evidence type="ECO:0000313" key="6">
    <source>
        <dbReference type="Proteomes" id="UP000000376"/>
    </source>
</evidence>
<feature type="domain" description="SpaA-like prealbumin fold" evidence="4">
    <location>
        <begin position="372"/>
        <end position="501"/>
    </location>
</feature>
<dbReference type="eggNOG" id="COG4932">
    <property type="taxonomic scope" value="Bacteria"/>
</dbReference>
<dbReference type="SUPFAM" id="SSF101898">
    <property type="entry name" value="NHL repeat"/>
    <property type="match status" value="1"/>
</dbReference>
<dbReference type="InterPro" id="IPR048834">
    <property type="entry name" value="SpaA_pre-album"/>
</dbReference>
<feature type="domain" description="SpaA-like prealbumin fold" evidence="3">
    <location>
        <begin position="621"/>
        <end position="723"/>
    </location>
</feature>
<protein>
    <submittedName>
        <fullName evidence="5">Uncharacterized protein</fullName>
    </submittedName>
</protein>
<dbReference type="Pfam" id="PF19403">
    <property type="entry name" value="SpaA_2"/>
    <property type="match status" value="2"/>
</dbReference>
<feature type="chain" id="PRO_5003093095" evidence="1">
    <location>
        <begin position="21"/>
        <end position="812"/>
    </location>
</feature>
<dbReference type="AlphaFoldDB" id="D7BLJ8"/>
<evidence type="ECO:0000259" key="2">
    <source>
        <dbReference type="Pfam" id="PF17802"/>
    </source>
</evidence>
<proteinExistence type="predicted"/>
<feature type="domain" description="SpaA-like prealbumin fold" evidence="2">
    <location>
        <begin position="731"/>
        <end position="808"/>
    </location>
</feature>
<dbReference type="Proteomes" id="UP000000376">
    <property type="component" value="Chromosome"/>
</dbReference>
<dbReference type="InterPro" id="IPR041033">
    <property type="entry name" value="SpaA_PFL_dom_1"/>
</dbReference>
<gene>
    <name evidence="5" type="ordered locus">Arch_0030</name>
</gene>
<evidence type="ECO:0000313" key="5">
    <source>
        <dbReference type="EMBL" id="ADH91797.1"/>
    </source>
</evidence>